<gene>
    <name evidence="7" type="ORF">APICC_09500</name>
</gene>
<evidence type="ECO:0000256" key="6">
    <source>
        <dbReference type="RuleBase" id="RU368116"/>
    </source>
</evidence>
<dbReference type="Proteomes" id="UP000242457">
    <property type="component" value="Unassembled WGS sequence"/>
</dbReference>
<dbReference type="PANTHER" id="PTHR45769">
    <property type="entry name" value="ADENOSINE KINASE"/>
    <property type="match status" value="1"/>
</dbReference>
<comment type="catalytic activity">
    <reaction evidence="6">
        <text>adenosine + ATP = AMP + ADP + H(+)</text>
        <dbReference type="Rhea" id="RHEA:20824"/>
        <dbReference type="ChEBI" id="CHEBI:15378"/>
        <dbReference type="ChEBI" id="CHEBI:16335"/>
        <dbReference type="ChEBI" id="CHEBI:30616"/>
        <dbReference type="ChEBI" id="CHEBI:456215"/>
        <dbReference type="ChEBI" id="CHEBI:456216"/>
        <dbReference type="EC" id="2.7.1.20"/>
    </reaction>
</comment>
<sequence>MVEKDKPLRESIKNLNAPAIIAFGNPLLDMFVKIKDNDLLKKYNLNINGEAEFSEDKMQELLADIPQESKQVVYPGGSAQNTMRIIQWLYDETFQNRYCIFSGAIGYSNIVFGNSREMEALAQSLNLTYDDVIDIPFLLNSLKRITINVCNTVKKDWLRHGAVFVMTQGASAPAIAVWGKSQSAQVLPIKSKVPIIDTTDADDALAAGFLAAKCFSSLETKTLFRIWLQNSILYRNNIWS</sequence>
<dbReference type="InterPro" id="IPR029056">
    <property type="entry name" value="Ribokinase-like"/>
</dbReference>
<dbReference type="GO" id="GO:0004001">
    <property type="term" value="F:adenosine kinase activity"/>
    <property type="evidence" value="ECO:0007669"/>
    <property type="project" value="UniProtKB-UniRule"/>
</dbReference>
<dbReference type="STRING" id="94128.A0A2A3ENW4"/>
<dbReference type="AlphaFoldDB" id="A0A2A3ENW4"/>
<evidence type="ECO:0000256" key="2">
    <source>
        <dbReference type="ARBA" id="ARBA00022679"/>
    </source>
</evidence>
<dbReference type="GO" id="GO:0044209">
    <property type="term" value="P:AMP salvage"/>
    <property type="evidence" value="ECO:0007669"/>
    <property type="project" value="UniProtKB-UniRule"/>
</dbReference>
<dbReference type="GO" id="GO:0005634">
    <property type="term" value="C:nucleus"/>
    <property type="evidence" value="ECO:0007669"/>
    <property type="project" value="UniProtKB-SubCell"/>
</dbReference>
<dbReference type="EMBL" id="KZ288202">
    <property type="protein sequence ID" value="PBC33503.1"/>
    <property type="molecule type" value="Genomic_DNA"/>
</dbReference>
<keyword evidence="5 6" id="KW-0067">ATP-binding</keyword>
<dbReference type="Gene3D" id="3.40.1190.20">
    <property type="match status" value="2"/>
</dbReference>
<keyword evidence="6" id="KW-0460">Magnesium</keyword>
<evidence type="ECO:0000256" key="4">
    <source>
        <dbReference type="ARBA" id="ARBA00022777"/>
    </source>
</evidence>
<dbReference type="GO" id="GO:0005829">
    <property type="term" value="C:cytosol"/>
    <property type="evidence" value="ECO:0007669"/>
    <property type="project" value="TreeGrafter"/>
</dbReference>
<comment type="similarity">
    <text evidence="1 6">Belongs to the carbohydrate kinase PfkB family.</text>
</comment>
<dbReference type="UniPathway" id="UPA00588">
    <property type="reaction ID" value="UER00659"/>
</dbReference>
<evidence type="ECO:0000313" key="7">
    <source>
        <dbReference type="EMBL" id="PBC33503.1"/>
    </source>
</evidence>
<dbReference type="GO" id="GO:0006166">
    <property type="term" value="P:purine ribonucleoside salvage"/>
    <property type="evidence" value="ECO:0007669"/>
    <property type="project" value="UniProtKB-KW"/>
</dbReference>
<evidence type="ECO:0000256" key="3">
    <source>
        <dbReference type="ARBA" id="ARBA00022741"/>
    </source>
</evidence>
<reference evidence="7 8" key="1">
    <citation type="submission" date="2014-07" db="EMBL/GenBank/DDBJ databases">
        <title>Genomic and transcriptomic analysis on Apis cerana provide comprehensive insights into honey bee biology.</title>
        <authorList>
            <person name="Diao Q."/>
            <person name="Sun L."/>
            <person name="Zheng H."/>
            <person name="Zheng H."/>
            <person name="Xu S."/>
            <person name="Wang S."/>
            <person name="Zeng Z."/>
            <person name="Hu F."/>
            <person name="Su S."/>
            <person name="Wu J."/>
        </authorList>
    </citation>
    <scope>NUCLEOTIDE SEQUENCE [LARGE SCALE GENOMIC DNA]</scope>
    <source>
        <tissue evidence="7">Pupae without intestine</tissue>
    </source>
</reference>
<dbReference type="PANTHER" id="PTHR45769:SF3">
    <property type="entry name" value="ADENOSINE KINASE"/>
    <property type="match status" value="1"/>
</dbReference>
<dbReference type="GO" id="GO:0006144">
    <property type="term" value="P:purine nucleobase metabolic process"/>
    <property type="evidence" value="ECO:0007669"/>
    <property type="project" value="TreeGrafter"/>
</dbReference>
<comment type="pathway">
    <text evidence="6">Purine metabolism; AMP biosynthesis via salvage pathway; AMP from adenosine: step 1/1.</text>
</comment>
<dbReference type="SUPFAM" id="SSF53613">
    <property type="entry name" value="Ribokinase-like"/>
    <property type="match status" value="1"/>
</dbReference>
<dbReference type="InterPro" id="IPR001805">
    <property type="entry name" value="Adenokinase"/>
</dbReference>
<evidence type="ECO:0000313" key="8">
    <source>
        <dbReference type="Proteomes" id="UP000242457"/>
    </source>
</evidence>
<keyword evidence="4 6" id="KW-0418">Kinase</keyword>
<comment type="subcellular location">
    <subcellularLocation>
        <location evidence="6">Nucleus</location>
    </subcellularLocation>
</comment>
<protein>
    <recommendedName>
        <fullName evidence="6">Adenosine kinase</fullName>
        <shortName evidence="6">AK</shortName>
        <ecNumber evidence="6">2.7.1.20</ecNumber>
    </recommendedName>
    <alternativeName>
        <fullName evidence="6">Adenosine 5'-phosphotransferase</fullName>
    </alternativeName>
</protein>
<comment type="function">
    <text evidence="6">ATP dependent phosphorylation of adenosine and other related nucleoside analogs to monophosphate derivatives.</text>
</comment>
<proteinExistence type="inferred from homology"/>
<accession>A0A2A3ENW4</accession>
<dbReference type="GO" id="GO:0005524">
    <property type="term" value="F:ATP binding"/>
    <property type="evidence" value="ECO:0007669"/>
    <property type="project" value="UniProtKB-UniRule"/>
</dbReference>
<keyword evidence="6" id="KW-0660">Purine salvage</keyword>
<comment type="cofactor">
    <cofactor evidence="6">
        <name>Mg(2+)</name>
        <dbReference type="ChEBI" id="CHEBI:18420"/>
    </cofactor>
    <text evidence="6">Binds 3 Mg(2+) ions per subunit.</text>
</comment>
<keyword evidence="3 6" id="KW-0547">Nucleotide-binding</keyword>
<organism evidence="7 8">
    <name type="scientific">Apis cerana cerana</name>
    <name type="common">Oriental honeybee</name>
    <dbReference type="NCBI Taxonomy" id="94128"/>
    <lineage>
        <taxon>Eukaryota</taxon>
        <taxon>Metazoa</taxon>
        <taxon>Ecdysozoa</taxon>
        <taxon>Arthropoda</taxon>
        <taxon>Hexapoda</taxon>
        <taxon>Insecta</taxon>
        <taxon>Pterygota</taxon>
        <taxon>Neoptera</taxon>
        <taxon>Endopterygota</taxon>
        <taxon>Hymenoptera</taxon>
        <taxon>Apocrita</taxon>
        <taxon>Aculeata</taxon>
        <taxon>Apoidea</taxon>
        <taxon>Anthophila</taxon>
        <taxon>Apidae</taxon>
        <taxon>Apis</taxon>
    </lineage>
</organism>
<evidence type="ECO:0000256" key="5">
    <source>
        <dbReference type="ARBA" id="ARBA00022840"/>
    </source>
</evidence>
<comment type="subunit">
    <text evidence="6">Monomer.</text>
</comment>
<evidence type="ECO:0000256" key="1">
    <source>
        <dbReference type="ARBA" id="ARBA00010688"/>
    </source>
</evidence>
<dbReference type="OrthoDB" id="432447at2759"/>
<name>A0A2A3ENW4_APICC</name>
<dbReference type="EC" id="2.7.1.20" evidence="6"/>
<keyword evidence="6" id="KW-0539">Nucleus</keyword>
<keyword evidence="2 6" id="KW-0808">Transferase</keyword>
<keyword evidence="8" id="KW-1185">Reference proteome</keyword>